<keyword evidence="4" id="KW-1185">Reference proteome</keyword>
<reference evidence="3" key="1">
    <citation type="submission" date="2022-05" db="EMBL/GenBank/DDBJ databases">
        <authorList>
            <person name="Pankratov T."/>
        </authorList>
    </citation>
    <scope>NUCLEOTIDE SEQUENCE</scope>
    <source>
        <strain evidence="3">BP6-180914</strain>
    </source>
</reference>
<proteinExistence type="predicted"/>
<comment type="caution">
    <text evidence="3">The sequence shown here is derived from an EMBL/GenBank/DDBJ whole genome shotgun (WGS) entry which is preliminary data.</text>
</comment>
<evidence type="ECO:0000259" key="2">
    <source>
        <dbReference type="Pfam" id="PF12697"/>
    </source>
</evidence>
<dbReference type="GO" id="GO:0016787">
    <property type="term" value="F:hydrolase activity"/>
    <property type="evidence" value="ECO:0007669"/>
    <property type="project" value="UniProtKB-KW"/>
</dbReference>
<dbReference type="AlphaFoldDB" id="A0AA42CIV0"/>
<gene>
    <name evidence="3" type="ORF">M8523_04500</name>
</gene>
<sequence length="371" mass="41093">MTVAPKQQHAGPPDHRGSRSRHQPRGHRLSKAVIGIPLLAASAWLGRAAKQIPHNLDLPPPVPGTHTSLETAFGRLAFYAADAVAVSGEPPLLLVHSINAAASAYEIKPIFERSRGRPVYALDLPGYGLSERRAELYTPRIMTDAILSAVDEVARRHGPGPIDALALSLSSEFLARAATERPAAFRSLSLISPTGFDKRSPRNGPPGSNRGMPKLYRGFTFGLWRRPFFDLLTSRVSIRYFLEKTFGSKQVDQSLIDYDYLTTHQPGAEHAPFSFISGFLFSNDISRIYDALRLPIWMVHGVRGDFQDYSGKRMVENRANWSIEVFQTGALPQFEIPDRFQDRFEAFLATLPAPATAIPQDRDGNLPAQQL</sequence>
<dbReference type="Pfam" id="PF12697">
    <property type="entry name" value="Abhydrolase_6"/>
    <property type="match status" value="1"/>
</dbReference>
<dbReference type="SUPFAM" id="SSF53474">
    <property type="entry name" value="alpha/beta-Hydrolases"/>
    <property type="match status" value="1"/>
</dbReference>
<feature type="compositionally biased region" description="Basic residues" evidence="1">
    <location>
        <begin position="18"/>
        <end position="28"/>
    </location>
</feature>
<dbReference type="EMBL" id="JAMOIM010000002">
    <property type="protein sequence ID" value="MCW6507276.1"/>
    <property type="molecule type" value="Genomic_DNA"/>
</dbReference>
<dbReference type="InterPro" id="IPR000073">
    <property type="entry name" value="AB_hydrolase_1"/>
</dbReference>
<protein>
    <submittedName>
        <fullName evidence="3">Alpha/beta hydrolase</fullName>
    </submittedName>
</protein>
<evidence type="ECO:0000313" key="4">
    <source>
        <dbReference type="Proteomes" id="UP001165667"/>
    </source>
</evidence>
<dbReference type="InterPro" id="IPR029058">
    <property type="entry name" value="AB_hydrolase_fold"/>
</dbReference>
<accession>A0AA42CIV0</accession>
<feature type="region of interest" description="Disordered" evidence="1">
    <location>
        <begin position="1"/>
        <end position="28"/>
    </location>
</feature>
<keyword evidence="3" id="KW-0378">Hydrolase</keyword>
<evidence type="ECO:0000256" key="1">
    <source>
        <dbReference type="SAM" id="MobiDB-lite"/>
    </source>
</evidence>
<dbReference type="Gene3D" id="3.40.50.1820">
    <property type="entry name" value="alpha/beta hydrolase"/>
    <property type="match status" value="1"/>
</dbReference>
<evidence type="ECO:0000313" key="3">
    <source>
        <dbReference type="EMBL" id="MCW6507276.1"/>
    </source>
</evidence>
<dbReference type="RefSeq" id="WP_282583640.1">
    <property type="nucleotide sequence ID" value="NZ_JAMOIM010000002.1"/>
</dbReference>
<organism evidence="3 4">
    <name type="scientific">Lichenifustis flavocetrariae</name>
    <dbReference type="NCBI Taxonomy" id="2949735"/>
    <lineage>
        <taxon>Bacteria</taxon>
        <taxon>Pseudomonadati</taxon>
        <taxon>Pseudomonadota</taxon>
        <taxon>Alphaproteobacteria</taxon>
        <taxon>Hyphomicrobiales</taxon>
        <taxon>Lichenihabitantaceae</taxon>
        <taxon>Lichenifustis</taxon>
    </lineage>
</organism>
<dbReference type="Proteomes" id="UP001165667">
    <property type="component" value="Unassembled WGS sequence"/>
</dbReference>
<feature type="domain" description="AB hydrolase-1" evidence="2">
    <location>
        <begin position="92"/>
        <end position="340"/>
    </location>
</feature>
<dbReference type="PANTHER" id="PTHR46438:SF2">
    <property type="entry name" value="ALPHA_BETA-HYDROLASES SUPERFAMILY PROTEIN"/>
    <property type="match status" value="1"/>
</dbReference>
<dbReference type="PANTHER" id="PTHR46438">
    <property type="entry name" value="ALPHA/BETA-HYDROLASES SUPERFAMILY PROTEIN"/>
    <property type="match status" value="1"/>
</dbReference>
<name>A0AA42CIV0_9HYPH</name>